<protein>
    <recommendedName>
        <fullName evidence="4">Secreted protein</fullName>
    </recommendedName>
</protein>
<evidence type="ECO:0000313" key="3">
    <source>
        <dbReference type="Proteomes" id="UP000011761"/>
    </source>
</evidence>
<dbReference type="KEGG" id="bcom:BAUCODRAFT_514172"/>
<dbReference type="AlphaFoldDB" id="M2MWX5"/>
<dbReference type="EMBL" id="KB445556">
    <property type="protein sequence ID" value="EMC96033.1"/>
    <property type="molecule type" value="Genomic_DNA"/>
</dbReference>
<feature type="signal peptide" evidence="1">
    <location>
        <begin position="1"/>
        <end position="24"/>
    </location>
</feature>
<proteinExistence type="predicted"/>
<sequence>MGELRRSLRARGLWLGVLVRRCACGRGCQTIWQKAPPLPHRPWRRSQILAQGRSPSIYDCGQGPFTNLAQCSKAYPRFV</sequence>
<evidence type="ECO:0000256" key="1">
    <source>
        <dbReference type="SAM" id="SignalP"/>
    </source>
</evidence>
<dbReference type="HOGENOM" id="CLU_2605664_0_0_1"/>
<dbReference type="RefSeq" id="XP_007677290.1">
    <property type="nucleotide sequence ID" value="XM_007679100.1"/>
</dbReference>
<dbReference type="Proteomes" id="UP000011761">
    <property type="component" value="Unassembled WGS sequence"/>
</dbReference>
<name>M2MWX5_BAUPA</name>
<evidence type="ECO:0008006" key="4">
    <source>
        <dbReference type="Google" id="ProtNLM"/>
    </source>
</evidence>
<dbReference type="GeneID" id="19115065"/>
<feature type="chain" id="PRO_5004021351" description="Secreted protein" evidence="1">
    <location>
        <begin position="25"/>
        <end position="79"/>
    </location>
</feature>
<keyword evidence="3" id="KW-1185">Reference proteome</keyword>
<keyword evidence="1" id="KW-0732">Signal</keyword>
<accession>M2MWX5</accession>
<organism evidence="2 3">
    <name type="scientific">Baudoinia panamericana (strain UAMH 10762)</name>
    <name type="common">Angels' share fungus</name>
    <name type="synonym">Baudoinia compniacensis (strain UAMH 10762)</name>
    <dbReference type="NCBI Taxonomy" id="717646"/>
    <lineage>
        <taxon>Eukaryota</taxon>
        <taxon>Fungi</taxon>
        <taxon>Dikarya</taxon>
        <taxon>Ascomycota</taxon>
        <taxon>Pezizomycotina</taxon>
        <taxon>Dothideomycetes</taxon>
        <taxon>Dothideomycetidae</taxon>
        <taxon>Mycosphaerellales</taxon>
        <taxon>Teratosphaeriaceae</taxon>
        <taxon>Baudoinia</taxon>
    </lineage>
</organism>
<gene>
    <name evidence="2" type="ORF">BAUCODRAFT_514172</name>
</gene>
<reference evidence="2 3" key="1">
    <citation type="journal article" date="2012" name="PLoS Pathog.">
        <title>Diverse lifestyles and strategies of plant pathogenesis encoded in the genomes of eighteen Dothideomycetes fungi.</title>
        <authorList>
            <person name="Ohm R.A."/>
            <person name="Feau N."/>
            <person name="Henrissat B."/>
            <person name="Schoch C.L."/>
            <person name="Horwitz B.A."/>
            <person name="Barry K.W."/>
            <person name="Condon B.J."/>
            <person name="Copeland A.C."/>
            <person name="Dhillon B."/>
            <person name="Glaser F."/>
            <person name="Hesse C.N."/>
            <person name="Kosti I."/>
            <person name="LaButti K."/>
            <person name="Lindquist E.A."/>
            <person name="Lucas S."/>
            <person name="Salamov A.A."/>
            <person name="Bradshaw R.E."/>
            <person name="Ciuffetti L."/>
            <person name="Hamelin R.C."/>
            <person name="Kema G.H.J."/>
            <person name="Lawrence C."/>
            <person name="Scott J.A."/>
            <person name="Spatafora J.W."/>
            <person name="Turgeon B.G."/>
            <person name="de Wit P.J.G.M."/>
            <person name="Zhong S."/>
            <person name="Goodwin S.B."/>
            <person name="Grigoriev I.V."/>
        </authorList>
    </citation>
    <scope>NUCLEOTIDE SEQUENCE [LARGE SCALE GENOMIC DNA]</scope>
    <source>
        <strain evidence="2 3">UAMH 10762</strain>
    </source>
</reference>
<evidence type="ECO:0000313" key="2">
    <source>
        <dbReference type="EMBL" id="EMC96033.1"/>
    </source>
</evidence>